<protein>
    <recommendedName>
        <fullName evidence="1">Heterokaryon incompatibility domain-containing protein</fullName>
    </recommendedName>
</protein>
<feature type="domain" description="Heterokaryon incompatibility" evidence="1">
    <location>
        <begin position="44"/>
        <end position="123"/>
    </location>
</feature>
<gene>
    <name evidence="2" type="ORF">OH76DRAFT_1412108</name>
</gene>
<organism evidence="2 3">
    <name type="scientific">Lentinus brumalis</name>
    <dbReference type="NCBI Taxonomy" id="2498619"/>
    <lineage>
        <taxon>Eukaryota</taxon>
        <taxon>Fungi</taxon>
        <taxon>Dikarya</taxon>
        <taxon>Basidiomycota</taxon>
        <taxon>Agaricomycotina</taxon>
        <taxon>Agaricomycetes</taxon>
        <taxon>Polyporales</taxon>
        <taxon>Polyporaceae</taxon>
        <taxon>Lentinus</taxon>
    </lineage>
</organism>
<dbReference type="EMBL" id="KZ857511">
    <property type="protein sequence ID" value="RDX41477.1"/>
    <property type="molecule type" value="Genomic_DNA"/>
</dbReference>
<evidence type="ECO:0000313" key="3">
    <source>
        <dbReference type="Proteomes" id="UP000256964"/>
    </source>
</evidence>
<dbReference type="OrthoDB" id="6329284at2759"/>
<evidence type="ECO:0000259" key="1">
    <source>
        <dbReference type="Pfam" id="PF06985"/>
    </source>
</evidence>
<keyword evidence="3" id="KW-1185">Reference proteome</keyword>
<proteinExistence type="predicted"/>
<dbReference type="STRING" id="139420.A0A371CMJ7"/>
<dbReference type="Pfam" id="PF06985">
    <property type="entry name" value="HET"/>
    <property type="match status" value="1"/>
</dbReference>
<evidence type="ECO:0000313" key="2">
    <source>
        <dbReference type="EMBL" id="RDX41477.1"/>
    </source>
</evidence>
<dbReference type="Proteomes" id="UP000256964">
    <property type="component" value="Unassembled WGS sequence"/>
</dbReference>
<dbReference type="AlphaFoldDB" id="A0A371CMJ7"/>
<accession>A0A371CMJ7</accession>
<name>A0A371CMJ7_9APHY</name>
<sequence>MEMRLMIETEAPADDLSRHSTMAAAGRYWTLSDPLDISGTLPRYACASYVWGNERLPNPVHPSIMMSDRTLPTFAAVARHAPQCAIWIDAFCVPVEPSKKRPTLESLGFIFSRADCVVAVRVASCKSPLSLPVEPSRPGISGVRSKHTRYKLNLRVLWGFYRHGVEVL</sequence>
<dbReference type="InterPro" id="IPR010730">
    <property type="entry name" value="HET"/>
</dbReference>
<reference evidence="2 3" key="1">
    <citation type="journal article" date="2018" name="Biotechnol. Biofuels">
        <title>Integrative visual omics of the white-rot fungus Polyporus brumalis exposes the biotechnological potential of its oxidative enzymes for delignifying raw plant biomass.</title>
        <authorList>
            <person name="Miyauchi S."/>
            <person name="Rancon A."/>
            <person name="Drula E."/>
            <person name="Hage H."/>
            <person name="Chaduli D."/>
            <person name="Favel A."/>
            <person name="Grisel S."/>
            <person name="Henrissat B."/>
            <person name="Herpoel-Gimbert I."/>
            <person name="Ruiz-Duenas F.J."/>
            <person name="Chevret D."/>
            <person name="Hainaut M."/>
            <person name="Lin J."/>
            <person name="Wang M."/>
            <person name="Pangilinan J."/>
            <person name="Lipzen A."/>
            <person name="Lesage-Meessen L."/>
            <person name="Navarro D."/>
            <person name="Riley R."/>
            <person name="Grigoriev I.V."/>
            <person name="Zhou S."/>
            <person name="Raouche S."/>
            <person name="Rosso M.N."/>
        </authorList>
    </citation>
    <scope>NUCLEOTIDE SEQUENCE [LARGE SCALE GENOMIC DNA]</scope>
    <source>
        <strain evidence="2 3">BRFM 1820</strain>
    </source>
</reference>